<organism evidence="21">
    <name type="scientific">Salvia splendens</name>
    <name type="common">Scarlet sage</name>
    <dbReference type="NCBI Taxonomy" id="180675"/>
    <lineage>
        <taxon>Eukaryota</taxon>
        <taxon>Viridiplantae</taxon>
        <taxon>Streptophyta</taxon>
        <taxon>Embryophyta</taxon>
        <taxon>Tracheophyta</taxon>
        <taxon>Spermatophyta</taxon>
        <taxon>Magnoliopsida</taxon>
        <taxon>eudicotyledons</taxon>
        <taxon>Gunneridae</taxon>
        <taxon>Pentapetalae</taxon>
        <taxon>asterids</taxon>
        <taxon>lamiids</taxon>
        <taxon>Lamiales</taxon>
        <taxon>Lamiaceae</taxon>
        <taxon>Nepetoideae</taxon>
        <taxon>Mentheae</taxon>
        <taxon>Salviinae</taxon>
        <taxon>Salvia</taxon>
        <taxon>Salvia subgen. Calosphace</taxon>
        <taxon>core Calosphace</taxon>
    </lineage>
</organism>
<evidence type="ECO:0000256" key="12">
    <source>
        <dbReference type="ARBA" id="ARBA00023054"/>
    </source>
</evidence>
<feature type="coiled-coil region" evidence="17">
    <location>
        <begin position="106"/>
        <end position="156"/>
    </location>
</feature>
<dbReference type="SUPFAM" id="SSF58038">
    <property type="entry name" value="SNARE fusion complex"/>
    <property type="match status" value="1"/>
</dbReference>
<gene>
    <name evidence="21" type="ORF">SASPL_138386</name>
</gene>
<dbReference type="Pfam" id="PF07719">
    <property type="entry name" value="TPR_2"/>
    <property type="match status" value="1"/>
</dbReference>
<evidence type="ECO:0000256" key="1">
    <source>
        <dbReference type="ARBA" id="ARBA00004167"/>
    </source>
</evidence>
<dbReference type="SMART" id="SM00028">
    <property type="entry name" value="TPR"/>
    <property type="match status" value="5"/>
</dbReference>
<keyword evidence="7" id="KW-0677">Repeat</keyword>
<evidence type="ECO:0000256" key="2">
    <source>
        <dbReference type="ARBA" id="ARBA00004319"/>
    </source>
</evidence>
<dbReference type="InterPro" id="IPR006012">
    <property type="entry name" value="Syntaxin/epimorphin_CS"/>
</dbReference>
<dbReference type="GO" id="GO:0005484">
    <property type="term" value="F:SNAP receptor activity"/>
    <property type="evidence" value="ECO:0007669"/>
    <property type="project" value="InterPro"/>
</dbReference>
<dbReference type="PROSITE" id="PS00914">
    <property type="entry name" value="SYNTAXIN"/>
    <property type="match status" value="1"/>
</dbReference>
<evidence type="ECO:0000256" key="16">
    <source>
        <dbReference type="PROSITE-ProRule" id="PRU00339"/>
    </source>
</evidence>
<dbReference type="PANTHER" id="PTHR45188">
    <property type="entry name" value="DNAJ PROTEIN P58IPK HOMOLOG"/>
    <property type="match status" value="1"/>
</dbReference>
<dbReference type="PANTHER" id="PTHR45188:SF2">
    <property type="entry name" value="DNAJ HOMOLOG SUBFAMILY C MEMBER 7"/>
    <property type="match status" value="1"/>
</dbReference>
<feature type="domain" description="J" evidence="19">
    <location>
        <begin position="747"/>
        <end position="813"/>
    </location>
</feature>
<dbReference type="InterPro" id="IPR011990">
    <property type="entry name" value="TPR-like_helical_dom_sf"/>
</dbReference>
<evidence type="ECO:0000256" key="7">
    <source>
        <dbReference type="ARBA" id="ARBA00022737"/>
    </source>
</evidence>
<comment type="subcellular location">
    <subcellularLocation>
        <location evidence="2">Endoplasmic reticulum lumen</location>
    </subcellularLocation>
    <subcellularLocation>
        <location evidence="1">Membrane</location>
        <topology evidence="1">Single-pass membrane protein</topology>
    </subcellularLocation>
</comment>
<evidence type="ECO:0000256" key="13">
    <source>
        <dbReference type="ARBA" id="ARBA00023136"/>
    </source>
</evidence>
<dbReference type="PRINTS" id="PR00625">
    <property type="entry name" value="JDOMAIN"/>
</dbReference>
<dbReference type="SMART" id="SM00397">
    <property type="entry name" value="t_SNARE"/>
    <property type="match status" value="1"/>
</dbReference>
<evidence type="ECO:0000256" key="14">
    <source>
        <dbReference type="ARBA" id="ARBA00054128"/>
    </source>
</evidence>
<dbReference type="PROSITE" id="PS00636">
    <property type="entry name" value="DNAJ_1"/>
    <property type="match status" value="1"/>
</dbReference>
<dbReference type="Pfam" id="PF13432">
    <property type="entry name" value="TPR_16"/>
    <property type="match status" value="1"/>
</dbReference>
<keyword evidence="22" id="KW-1185">Reference proteome</keyword>
<name>A0A8X8WVB9_SALSN</name>
<evidence type="ECO:0000256" key="17">
    <source>
        <dbReference type="SAM" id="Coils"/>
    </source>
</evidence>
<keyword evidence="10" id="KW-0653">Protein transport</keyword>
<feature type="transmembrane region" description="Helical" evidence="18">
    <location>
        <begin position="349"/>
        <end position="368"/>
    </location>
</feature>
<reference evidence="21" key="2">
    <citation type="submission" date="2020-08" db="EMBL/GenBank/DDBJ databases">
        <title>Plant Genome Project.</title>
        <authorList>
            <person name="Zhang R.-G."/>
        </authorList>
    </citation>
    <scope>NUCLEOTIDE SEQUENCE</scope>
    <source>
        <strain evidence="21">Huo1</strain>
        <tissue evidence="21">Leaf</tissue>
    </source>
</reference>
<dbReference type="PROSITE" id="PS50005">
    <property type="entry name" value="TPR"/>
    <property type="match status" value="1"/>
</dbReference>
<dbReference type="Gene3D" id="1.25.40.10">
    <property type="entry name" value="Tetratricopeptide repeat domain"/>
    <property type="match status" value="1"/>
</dbReference>
<reference evidence="21" key="1">
    <citation type="submission" date="2018-01" db="EMBL/GenBank/DDBJ databases">
        <authorList>
            <person name="Mao J.F."/>
        </authorList>
    </citation>
    <scope>NUCLEOTIDE SEQUENCE</scope>
    <source>
        <strain evidence="21">Huo1</strain>
        <tissue evidence="21">Leaf</tissue>
    </source>
</reference>
<dbReference type="InterPro" id="IPR018253">
    <property type="entry name" value="DnaJ_domain_CS"/>
</dbReference>
<dbReference type="Pfam" id="PF05739">
    <property type="entry name" value="SNARE"/>
    <property type="match status" value="1"/>
</dbReference>
<feature type="domain" description="T-SNARE coiled-coil homology" evidence="20">
    <location>
        <begin position="283"/>
        <end position="339"/>
    </location>
</feature>
<dbReference type="Pfam" id="PF00226">
    <property type="entry name" value="DnaJ"/>
    <property type="match status" value="1"/>
</dbReference>
<dbReference type="GO" id="GO:0005788">
    <property type="term" value="C:endoplasmic reticulum lumen"/>
    <property type="evidence" value="ECO:0007669"/>
    <property type="project" value="UniProtKB-SubCell"/>
</dbReference>
<dbReference type="InterPro" id="IPR019734">
    <property type="entry name" value="TPR_rpt"/>
</dbReference>
<comment type="subunit">
    <text evidence="15">Part of the t-SNARE complex.</text>
</comment>
<keyword evidence="12 17" id="KW-0175">Coiled coil</keyword>
<dbReference type="PROSITE" id="PS50192">
    <property type="entry name" value="T_SNARE"/>
    <property type="match status" value="1"/>
</dbReference>
<comment type="function">
    <text evidence="14">Vesicle trafficking protein that functions in the secretory pathway.</text>
</comment>
<dbReference type="PROSITE" id="PS50076">
    <property type="entry name" value="DNAJ_2"/>
    <property type="match status" value="1"/>
</dbReference>
<evidence type="ECO:0000256" key="8">
    <source>
        <dbReference type="ARBA" id="ARBA00022803"/>
    </source>
</evidence>
<comment type="caution">
    <text evidence="21">The sequence shown here is derived from an EMBL/GenBank/DDBJ whole genome shotgun (WGS) entry which is preliminary data.</text>
</comment>
<dbReference type="GO" id="GO:0016020">
    <property type="term" value="C:membrane"/>
    <property type="evidence" value="ECO:0007669"/>
    <property type="project" value="UniProtKB-SubCell"/>
</dbReference>
<evidence type="ECO:0000256" key="4">
    <source>
        <dbReference type="ARBA" id="ARBA00022448"/>
    </source>
</evidence>
<dbReference type="Gene3D" id="1.20.5.110">
    <property type="match status" value="1"/>
</dbReference>
<feature type="repeat" description="TPR" evidence="16">
    <location>
        <begin position="566"/>
        <end position="599"/>
    </location>
</feature>
<evidence type="ECO:0000256" key="9">
    <source>
        <dbReference type="ARBA" id="ARBA00022824"/>
    </source>
</evidence>
<evidence type="ECO:0000313" key="22">
    <source>
        <dbReference type="Proteomes" id="UP000298416"/>
    </source>
</evidence>
<keyword evidence="4" id="KW-0813">Transport</keyword>
<keyword evidence="11 18" id="KW-1133">Transmembrane helix</keyword>
<evidence type="ECO:0000259" key="19">
    <source>
        <dbReference type="PROSITE" id="PS50076"/>
    </source>
</evidence>
<keyword evidence="8 16" id="KW-0802">TPR repeat</keyword>
<keyword evidence="6" id="KW-0732">Signal</keyword>
<dbReference type="AlphaFoldDB" id="A0A8X8WVB9"/>
<proteinExistence type="inferred from homology"/>
<evidence type="ECO:0000256" key="3">
    <source>
        <dbReference type="ARBA" id="ARBA00009063"/>
    </source>
</evidence>
<evidence type="ECO:0000256" key="5">
    <source>
        <dbReference type="ARBA" id="ARBA00022692"/>
    </source>
</evidence>
<dbReference type="EMBL" id="PNBA02000014">
    <property type="protein sequence ID" value="KAG6401527.1"/>
    <property type="molecule type" value="Genomic_DNA"/>
</dbReference>
<evidence type="ECO:0000256" key="15">
    <source>
        <dbReference type="ARBA" id="ARBA00061857"/>
    </source>
</evidence>
<evidence type="ECO:0000259" key="20">
    <source>
        <dbReference type="PROSITE" id="PS50192"/>
    </source>
</evidence>
<dbReference type="Proteomes" id="UP000298416">
    <property type="component" value="Unassembled WGS sequence"/>
</dbReference>
<evidence type="ECO:0000256" key="11">
    <source>
        <dbReference type="ARBA" id="ARBA00022989"/>
    </source>
</evidence>
<dbReference type="FunFam" id="1.25.40.10:FF:000258">
    <property type="entry name" value="DnaJ domain containing protein"/>
    <property type="match status" value="1"/>
</dbReference>
<dbReference type="InterPro" id="IPR013105">
    <property type="entry name" value="TPR_2"/>
</dbReference>
<evidence type="ECO:0000256" key="18">
    <source>
        <dbReference type="SAM" id="Phobius"/>
    </source>
</evidence>
<sequence length="912" mass="102024">MKCHYAKVIGRFEGSPHVPVKYVIEFYMAQLTRNALALNLHWLSFNGFETCRFERQKGNSECKRGEKMSVIDLLTRVDAICKKYDKYDVTQKDSAISGEDAFARLYAAVESDIEEALQKAETAANEKSRASAVAINAELRRTKARLLEEVPKLQRLAVKKKSRTDELADVQFKMPNGCCHRVNSLLVKGLSTEELTARNDLVHVLPDRIQAIPDGSAAPPKSYGGWGTSTSAPRTEIKFDSGFFSRSISIVFNFVFLCAISSASDGADLGFVDYLLMLNFRWKDQGLDVIAEGLGTLKNMAQDMNEELDRQVPLMDEIDTKVDKATSDLKNTNVRLKHTVNQLRSSRNFCIDIILLCIILGIAAYLYNTEMAANPCGFDMVAWRGFIYIVIILNFALSRQLILLQPLIVVDGKTGDAAALFERVSESVKMKKYSDALADLNAAIEADPALSEAYWHRASILRQLCRYGESEESYTKFLDVKPGNSAAEKELSQLYQAQSALDSAKDVFESGDYMKALEYLEKVVLVFSPECSKAKLLKVRLLIAVKDYSSAISNSGYILKEDEDNLEALHLRGNAYYYLADHDIAIRHYQKGLRLDPEHAELKRSYFKLKSLLKKTKSAEDNASNGKLQLATEEYKAALSLDPNHSFHNVHLQLGLCKVQVKLGRGDDAVTSCTEALKLDGDLVQALVRRGEAKLLIEDWEGAVADLRSAAEKSPRTNLITSFAQDMNIRRALARAVKSLKLSQRKDWYKILGVSRTASMSEIKKAYKKLALQWHPDKNVDNKEEAEDKFREIATAYEVLGDEDKRTKYDTGEDIDGMGMNMGGGGFNPFGRGGQRFTFRSQGGFPGGFGGTYFHIQGENMPTLKLEKALFGCRKRVNPWFESLSCELRLSASLVLCNQEHGKMVQGSTPLR</sequence>
<comment type="similarity">
    <text evidence="3">Belongs to the syntaxin family.</text>
</comment>
<dbReference type="FunFam" id="1.20.5.110:FF:000037">
    <property type="entry name" value="Putative syntaxin-71-like"/>
    <property type="match status" value="1"/>
</dbReference>
<keyword evidence="9" id="KW-0256">Endoplasmic reticulum</keyword>
<dbReference type="SUPFAM" id="SSF48452">
    <property type="entry name" value="TPR-like"/>
    <property type="match status" value="1"/>
</dbReference>
<dbReference type="SMART" id="SM00271">
    <property type="entry name" value="DnaJ"/>
    <property type="match status" value="1"/>
</dbReference>
<evidence type="ECO:0000313" key="21">
    <source>
        <dbReference type="EMBL" id="KAG6401527.1"/>
    </source>
</evidence>
<feature type="transmembrane region" description="Helical" evidence="18">
    <location>
        <begin position="380"/>
        <end position="397"/>
    </location>
</feature>
<dbReference type="FunFam" id="1.10.287.110:FF:000055">
    <property type="entry name" value="DnaJ subfamily C member 7"/>
    <property type="match status" value="1"/>
</dbReference>
<dbReference type="InterPro" id="IPR000727">
    <property type="entry name" value="T_SNARE_dom"/>
</dbReference>
<dbReference type="Gene3D" id="1.10.287.110">
    <property type="entry name" value="DnaJ domain"/>
    <property type="match status" value="1"/>
</dbReference>
<keyword evidence="13 18" id="KW-0472">Membrane</keyword>
<protein>
    <submittedName>
        <fullName evidence="21">Uncharacterized protein</fullName>
    </submittedName>
</protein>
<dbReference type="SUPFAM" id="SSF46565">
    <property type="entry name" value="Chaperone J-domain"/>
    <property type="match status" value="1"/>
</dbReference>
<dbReference type="InterPro" id="IPR001623">
    <property type="entry name" value="DnaJ_domain"/>
</dbReference>
<dbReference type="CDD" id="cd06257">
    <property type="entry name" value="DnaJ"/>
    <property type="match status" value="1"/>
</dbReference>
<dbReference type="GO" id="GO:0006886">
    <property type="term" value="P:intracellular protein transport"/>
    <property type="evidence" value="ECO:0007669"/>
    <property type="project" value="InterPro"/>
</dbReference>
<evidence type="ECO:0000256" key="6">
    <source>
        <dbReference type="ARBA" id="ARBA00022729"/>
    </source>
</evidence>
<dbReference type="InterPro" id="IPR036869">
    <property type="entry name" value="J_dom_sf"/>
</dbReference>
<accession>A0A8X8WVB9</accession>
<keyword evidence="5 18" id="KW-0812">Transmembrane</keyword>
<evidence type="ECO:0000256" key="10">
    <source>
        <dbReference type="ARBA" id="ARBA00022927"/>
    </source>
</evidence>
<dbReference type="CDD" id="cd15841">
    <property type="entry name" value="SNARE_Qc"/>
    <property type="match status" value="1"/>
</dbReference>